<proteinExistence type="predicted"/>
<evidence type="ECO:0000313" key="1">
    <source>
        <dbReference type="EMBL" id="PVH95268.1"/>
    </source>
</evidence>
<organism evidence="1 2">
    <name type="scientific">Periconia macrospinosa</name>
    <dbReference type="NCBI Taxonomy" id="97972"/>
    <lineage>
        <taxon>Eukaryota</taxon>
        <taxon>Fungi</taxon>
        <taxon>Dikarya</taxon>
        <taxon>Ascomycota</taxon>
        <taxon>Pezizomycotina</taxon>
        <taxon>Dothideomycetes</taxon>
        <taxon>Pleosporomycetidae</taxon>
        <taxon>Pleosporales</taxon>
        <taxon>Massarineae</taxon>
        <taxon>Periconiaceae</taxon>
        <taxon>Periconia</taxon>
    </lineage>
</organism>
<keyword evidence="2" id="KW-1185">Reference proteome</keyword>
<accession>A0A2V1DAZ5</accession>
<dbReference type="Proteomes" id="UP000244855">
    <property type="component" value="Unassembled WGS sequence"/>
</dbReference>
<evidence type="ECO:0008006" key="3">
    <source>
        <dbReference type="Google" id="ProtNLM"/>
    </source>
</evidence>
<dbReference type="EMBL" id="KZ805502">
    <property type="protein sequence ID" value="PVH95268.1"/>
    <property type="molecule type" value="Genomic_DNA"/>
</dbReference>
<evidence type="ECO:0000313" key="2">
    <source>
        <dbReference type="Proteomes" id="UP000244855"/>
    </source>
</evidence>
<reference evidence="1 2" key="1">
    <citation type="journal article" date="2018" name="Sci. Rep.">
        <title>Comparative genomics provides insights into the lifestyle and reveals functional heterogeneity of dark septate endophytic fungi.</title>
        <authorList>
            <person name="Knapp D.G."/>
            <person name="Nemeth J.B."/>
            <person name="Barry K."/>
            <person name="Hainaut M."/>
            <person name="Henrissat B."/>
            <person name="Johnson J."/>
            <person name="Kuo A."/>
            <person name="Lim J.H.P."/>
            <person name="Lipzen A."/>
            <person name="Nolan M."/>
            <person name="Ohm R.A."/>
            <person name="Tamas L."/>
            <person name="Grigoriev I.V."/>
            <person name="Spatafora J.W."/>
            <person name="Nagy L.G."/>
            <person name="Kovacs G.M."/>
        </authorList>
    </citation>
    <scope>NUCLEOTIDE SEQUENCE [LARGE SCALE GENOMIC DNA]</scope>
    <source>
        <strain evidence="1 2">DSE2036</strain>
    </source>
</reference>
<dbReference type="AlphaFoldDB" id="A0A2V1DAZ5"/>
<protein>
    <recommendedName>
        <fullName evidence="3">Fungal N-terminal domain-containing protein</fullName>
    </recommendedName>
</protein>
<name>A0A2V1DAZ5_9PLEO</name>
<dbReference type="STRING" id="97972.A0A2V1DAZ5"/>
<dbReference type="OrthoDB" id="341259at2759"/>
<gene>
    <name evidence="1" type="ORF">DM02DRAFT_164821</name>
</gene>
<sequence>MDPLSITASILTVLATAGAVLKELEHLRSRMNPDAEFLTLMNSVTDLQATLIIVRDCADTLKNSKAPAAQQSYRDLPYAIDKVQAPLDRLVDFIRGSLLRKGNRKSRLSLSESKKRKLSELRGSVSEAHQHLQLILLSANLLRDTYLYCFLI</sequence>